<evidence type="ECO:0000256" key="1">
    <source>
        <dbReference type="ARBA" id="ARBA00004442"/>
    </source>
</evidence>
<reference evidence="5" key="1">
    <citation type="journal article" date="2020" name="mSystems">
        <title>Genome- and Community-Level Interaction Insights into Carbon Utilization and Element Cycling Functions of Hydrothermarchaeota in Hydrothermal Sediment.</title>
        <authorList>
            <person name="Zhou Z."/>
            <person name="Liu Y."/>
            <person name="Xu W."/>
            <person name="Pan J."/>
            <person name="Luo Z.H."/>
            <person name="Li M."/>
        </authorList>
    </citation>
    <scope>NUCLEOTIDE SEQUENCE [LARGE SCALE GENOMIC DNA]</scope>
    <source>
        <strain evidence="5">SpSt-479</strain>
    </source>
</reference>
<evidence type="ECO:0000256" key="2">
    <source>
        <dbReference type="ARBA" id="ARBA00023136"/>
    </source>
</evidence>
<feature type="signal peptide" evidence="4">
    <location>
        <begin position="1"/>
        <end position="20"/>
    </location>
</feature>
<keyword evidence="3" id="KW-0998">Cell outer membrane</keyword>
<proteinExistence type="predicted"/>
<dbReference type="Gene3D" id="2.40.170.20">
    <property type="entry name" value="TonB-dependent receptor, beta-barrel domain"/>
    <property type="match status" value="1"/>
</dbReference>
<name>A0A7V2ZK98_9BACT</name>
<dbReference type="EMBL" id="DSUJ01000008">
    <property type="protein sequence ID" value="HFI91512.1"/>
    <property type="molecule type" value="Genomic_DNA"/>
</dbReference>
<gene>
    <name evidence="5" type="ORF">ENS31_08310</name>
</gene>
<feature type="chain" id="PRO_5031276645" description="TonB-dependent receptor" evidence="4">
    <location>
        <begin position="21"/>
        <end position="533"/>
    </location>
</feature>
<dbReference type="AlphaFoldDB" id="A0A7V2ZK98"/>
<comment type="subcellular location">
    <subcellularLocation>
        <location evidence="1">Cell outer membrane</location>
    </subcellularLocation>
</comment>
<dbReference type="GO" id="GO:0009279">
    <property type="term" value="C:cell outer membrane"/>
    <property type="evidence" value="ECO:0007669"/>
    <property type="project" value="UniProtKB-SubCell"/>
</dbReference>
<comment type="caution">
    <text evidence="5">The sequence shown here is derived from an EMBL/GenBank/DDBJ whole genome shotgun (WGS) entry which is preliminary data.</text>
</comment>
<evidence type="ECO:0000256" key="3">
    <source>
        <dbReference type="ARBA" id="ARBA00023237"/>
    </source>
</evidence>
<evidence type="ECO:0000256" key="4">
    <source>
        <dbReference type="SAM" id="SignalP"/>
    </source>
</evidence>
<evidence type="ECO:0000313" key="5">
    <source>
        <dbReference type="EMBL" id="HFI91512.1"/>
    </source>
</evidence>
<organism evidence="5">
    <name type="scientific">Ignavibacterium album</name>
    <dbReference type="NCBI Taxonomy" id="591197"/>
    <lineage>
        <taxon>Bacteria</taxon>
        <taxon>Pseudomonadati</taxon>
        <taxon>Ignavibacteriota</taxon>
        <taxon>Ignavibacteria</taxon>
        <taxon>Ignavibacteriales</taxon>
        <taxon>Ignavibacteriaceae</taxon>
        <taxon>Ignavibacterium</taxon>
    </lineage>
</organism>
<protein>
    <recommendedName>
        <fullName evidence="6">TonB-dependent receptor</fullName>
    </recommendedName>
</protein>
<sequence>MRKLFLLNLLFVISFISVYSQDDKSKIPGVELPDFVITGKDVIAVKKTDKIKPEFVTTISENFIKPSYSPEELEISEFSLPIKKDLSFLDSTYFYNGYISAGLGRYSLPFVDALYGKPVENGIVRFKFTGFNNREYVDNSDRYGLKAGADLLYWTNIDSRFLPGTQFHISGEYGTDGYKFFASDNPTEKRSLNSGRINLNLKNDFNSNFLFDITLDDQITSIQQEPFNENNLNLKAQTLLKVSFLNIGITADYRNHSIKNYPDVKTGKDIFILRPTAGFQFTKLAKGSFGVTISNSGGDKFFNPYASVAVRLSDELTLFGEYNAMPEFYGPAHYLKQNIYLDVDSLSSIYFEKGLQYSVSAKYEFSRYYQIDGGLKFFSAKDYPYFADSYQKGKFALAKTDVTSISPYVNFLFYLGPYGEFYSSAEVNMLTNDSDDFIPYSPKLKLNAIYSYKFSESFTGSLRADYLSGRYADIQNKIKLDDYFNLGVDLNYIFNEQFDFFASFRNLLNTKNYLWYNYQEVPLNFLFGVKYKM</sequence>
<keyword evidence="2" id="KW-0472">Membrane</keyword>
<keyword evidence="4" id="KW-0732">Signal</keyword>
<accession>A0A7V2ZK98</accession>
<dbReference type="InterPro" id="IPR036942">
    <property type="entry name" value="Beta-barrel_TonB_sf"/>
</dbReference>
<dbReference type="SUPFAM" id="SSF56935">
    <property type="entry name" value="Porins"/>
    <property type="match status" value="1"/>
</dbReference>
<evidence type="ECO:0008006" key="6">
    <source>
        <dbReference type="Google" id="ProtNLM"/>
    </source>
</evidence>